<dbReference type="InterPro" id="IPR001872">
    <property type="entry name" value="Peptidase_A8"/>
</dbReference>
<evidence type="ECO:0000256" key="10">
    <source>
        <dbReference type="RuleBase" id="RU004181"/>
    </source>
</evidence>
<reference evidence="11 12" key="1">
    <citation type="submission" date="2019-12" db="EMBL/GenBank/DDBJ databases">
        <authorList>
            <person name="Wolfe R."/>
            <person name="Danczak R."/>
            <person name="Wilkins M."/>
        </authorList>
    </citation>
    <scope>NUCLEOTIDE SEQUENCE [LARGE SCALE GENOMIC DNA]</scope>
    <source>
        <strain evidence="11">X2_MaxBin.013</strain>
    </source>
</reference>
<comment type="caution">
    <text evidence="9">Lacks conserved residue(s) required for the propagation of feature annotation.</text>
</comment>
<dbReference type="PRINTS" id="PR00781">
    <property type="entry name" value="LIPOSIGPTASE"/>
</dbReference>
<gene>
    <name evidence="9" type="primary">lspA</name>
    <name evidence="11" type="ORF">FD145_1075</name>
</gene>
<dbReference type="HAMAP" id="MF_00161">
    <property type="entry name" value="LspA"/>
    <property type="match status" value="1"/>
</dbReference>
<feature type="transmembrane region" description="Helical" evidence="9">
    <location>
        <begin position="57"/>
        <end position="75"/>
    </location>
</feature>
<evidence type="ECO:0000313" key="11">
    <source>
        <dbReference type="EMBL" id="KAF0133865.1"/>
    </source>
</evidence>
<keyword evidence="2 9" id="KW-1003">Cell membrane</keyword>
<dbReference type="EMBL" id="WPAF01000017">
    <property type="protein sequence ID" value="KAF0133865.1"/>
    <property type="molecule type" value="Genomic_DNA"/>
</dbReference>
<evidence type="ECO:0000256" key="1">
    <source>
        <dbReference type="ARBA" id="ARBA00006139"/>
    </source>
</evidence>
<evidence type="ECO:0000256" key="3">
    <source>
        <dbReference type="ARBA" id="ARBA00022670"/>
    </source>
</evidence>
<evidence type="ECO:0000256" key="2">
    <source>
        <dbReference type="ARBA" id="ARBA00022475"/>
    </source>
</evidence>
<sequence length="158" mass="17967">MFYLSAALIFILDQLTKYVIVKNFLPNQSMPIIRNILHLTYVQNRGAAFGIFNSQRSFLLVVGVLLIGVLFYFHLRVKRINFAQVPLGLVLGGAAGNILDRLVRHYVVDFIDFRVWPVFNIADIMINVGVFLIILMMFFKKEDISSPFVPLTKSEGGI</sequence>
<evidence type="ECO:0000313" key="12">
    <source>
        <dbReference type="Proteomes" id="UP000488506"/>
    </source>
</evidence>
<evidence type="ECO:0000256" key="9">
    <source>
        <dbReference type="HAMAP-Rule" id="MF_00161"/>
    </source>
</evidence>
<proteinExistence type="inferred from homology"/>
<evidence type="ECO:0000256" key="4">
    <source>
        <dbReference type="ARBA" id="ARBA00022692"/>
    </source>
</evidence>
<dbReference type="GO" id="GO:0004190">
    <property type="term" value="F:aspartic-type endopeptidase activity"/>
    <property type="evidence" value="ECO:0007669"/>
    <property type="project" value="UniProtKB-UniRule"/>
</dbReference>
<evidence type="ECO:0000256" key="7">
    <source>
        <dbReference type="ARBA" id="ARBA00022989"/>
    </source>
</evidence>
<evidence type="ECO:0000256" key="6">
    <source>
        <dbReference type="ARBA" id="ARBA00022801"/>
    </source>
</evidence>
<feature type="active site" evidence="9">
    <location>
        <position position="109"/>
    </location>
</feature>
<keyword evidence="8 9" id="KW-0472">Membrane</keyword>
<dbReference type="GO" id="GO:0005886">
    <property type="term" value="C:plasma membrane"/>
    <property type="evidence" value="ECO:0007669"/>
    <property type="project" value="UniProtKB-SubCell"/>
</dbReference>
<keyword evidence="5 9" id="KW-0064">Aspartyl protease</keyword>
<comment type="pathway">
    <text evidence="9">Protein modification; lipoprotein biosynthesis (signal peptide cleavage).</text>
</comment>
<comment type="similarity">
    <text evidence="1 9 10">Belongs to the peptidase A8 family.</text>
</comment>
<dbReference type="Proteomes" id="UP000488506">
    <property type="component" value="Unassembled WGS sequence"/>
</dbReference>
<dbReference type="UniPathway" id="UPA00665"/>
<dbReference type="Pfam" id="PF01252">
    <property type="entry name" value="Peptidase_A8"/>
    <property type="match status" value="1"/>
</dbReference>
<dbReference type="NCBIfam" id="TIGR00077">
    <property type="entry name" value="lspA"/>
    <property type="match status" value="1"/>
</dbReference>
<keyword evidence="6 9" id="KW-0378">Hydrolase</keyword>
<name>A0A833NRT2_UNCSA</name>
<dbReference type="EC" id="3.4.23.36" evidence="9"/>
<comment type="caution">
    <text evidence="11">The sequence shown here is derived from an EMBL/GenBank/DDBJ whole genome shotgun (WGS) entry which is preliminary data.</text>
</comment>
<protein>
    <recommendedName>
        <fullName evidence="9">Lipoprotein signal peptidase</fullName>
        <ecNumber evidence="9">3.4.23.36</ecNumber>
    </recommendedName>
    <alternativeName>
        <fullName evidence="9">Prolipoprotein signal peptidase</fullName>
    </alternativeName>
    <alternativeName>
        <fullName evidence="9">Signal peptidase II</fullName>
        <shortName evidence="9">SPase II</shortName>
    </alternativeName>
</protein>
<dbReference type="PANTHER" id="PTHR33695:SF1">
    <property type="entry name" value="LIPOPROTEIN SIGNAL PEPTIDASE"/>
    <property type="match status" value="1"/>
</dbReference>
<organism evidence="11 12">
    <name type="scientific">Candidatus Saganbacteria bacterium</name>
    <dbReference type="NCBI Taxonomy" id="2575572"/>
    <lineage>
        <taxon>Bacteria</taxon>
        <taxon>Bacillati</taxon>
        <taxon>Saganbacteria</taxon>
    </lineage>
</organism>
<feature type="transmembrane region" description="Helical" evidence="9">
    <location>
        <begin position="119"/>
        <end position="139"/>
    </location>
</feature>
<evidence type="ECO:0000256" key="8">
    <source>
        <dbReference type="ARBA" id="ARBA00023136"/>
    </source>
</evidence>
<dbReference type="GO" id="GO:0006508">
    <property type="term" value="P:proteolysis"/>
    <property type="evidence" value="ECO:0007669"/>
    <property type="project" value="UniProtKB-KW"/>
</dbReference>
<keyword evidence="7 9" id="KW-1133">Transmembrane helix</keyword>
<comment type="subcellular location">
    <subcellularLocation>
        <location evidence="9">Cell membrane</location>
        <topology evidence="9">Multi-pass membrane protein</topology>
    </subcellularLocation>
</comment>
<accession>A0A833NRT2</accession>
<evidence type="ECO:0000256" key="5">
    <source>
        <dbReference type="ARBA" id="ARBA00022750"/>
    </source>
</evidence>
<keyword evidence="3 9" id="KW-0645">Protease</keyword>
<comment type="function">
    <text evidence="9">This protein specifically catalyzes the removal of signal peptides from prolipoproteins.</text>
</comment>
<dbReference type="AlphaFoldDB" id="A0A833NRT2"/>
<keyword evidence="4 9" id="KW-0812">Transmembrane</keyword>
<feature type="active site" evidence="9">
    <location>
        <position position="123"/>
    </location>
</feature>
<dbReference type="PANTHER" id="PTHR33695">
    <property type="entry name" value="LIPOPROTEIN SIGNAL PEPTIDASE"/>
    <property type="match status" value="1"/>
</dbReference>
<comment type="catalytic activity">
    <reaction evidence="9">
        <text>Release of signal peptides from bacterial membrane prolipoproteins. Hydrolyzes -Xaa-Yaa-Zaa-|-(S,diacylglyceryl)Cys-, in which Xaa is hydrophobic (preferably Leu), and Yaa (Ala or Ser) and Zaa (Gly or Ala) have small, neutral side chains.</text>
        <dbReference type="EC" id="3.4.23.36"/>
    </reaction>
</comment>
<keyword evidence="11" id="KW-0449">Lipoprotein</keyword>